<feature type="region of interest" description="Disordered" evidence="1">
    <location>
        <begin position="1"/>
        <end position="23"/>
    </location>
</feature>
<organism evidence="3 4">
    <name type="scientific">Marinicella pacifica</name>
    <dbReference type="NCBI Taxonomy" id="1171543"/>
    <lineage>
        <taxon>Bacteria</taxon>
        <taxon>Pseudomonadati</taxon>
        <taxon>Pseudomonadota</taxon>
        <taxon>Gammaproteobacteria</taxon>
        <taxon>Lysobacterales</taxon>
        <taxon>Marinicellaceae</taxon>
        <taxon>Marinicella</taxon>
    </lineage>
</organism>
<gene>
    <name evidence="3" type="ORF">GCM10011365_14990</name>
</gene>
<evidence type="ECO:0000256" key="2">
    <source>
        <dbReference type="SAM" id="Phobius"/>
    </source>
</evidence>
<dbReference type="Proteomes" id="UP000605253">
    <property type="component" value="Unassembled WGS sequence"/>
</dbReference>
<feature type="transmembrane region" description="Helical" evidence="2">
    <location>
        <begin position="47"/>
        <end position="64"/>
    </location>
</feature>
<proteinExistence type="predicted"/>
<keyword evidence="2" id="KW-0812">Transmembrane</keyword>
<feature type="compositionally biased region" description="Polar residues" evidence="1">
    <location>
        <begin position="161"/>
        <end position="173"/>
    </location>
</feature>
<comment type="caution">
    <text evidence="3">The sequence shown here is derived from an EMBL/GenBank/DDBJ whole genome shotgun (WGS) entry which is preliminary data.</text>
</comment>
<reference evidence="3" key="2">
    <citation type="submission" date="2020-09" db="EMBL/GenBank/DDBJ databases">
        <authorList>
            <person name="Sun Q."/>
            <person name="Zhou Y."/>
        </authorList>
    </citation>
    <scope>NUCLEOTIDE SEQUENCE</scope>
    <source>
        <strain evidence="3">CGMCC 1.12181</strain>
    </source>
</reference>
<feature type="region of interest" description="Disordered" evidence="1">
    <location>
        <begin position="75"/>
        <end position="184"/>
    </location>
</feature>
<evidence type="ECO:0000256" key="1">
    <source>
        <dbReference type="SAM" id="MobiDB-lite"/>
    </source>
</evidence>
<name>A0A917CNW5_9GAMM</name>
<dbReference type="RefSeq" id="WP_188365094.1">
    <property type="nucleotide sequence ID" value="NZ_BAABJF010000002.1"/>
</dbReference>
<keyword evidence="2" id="KW-1133">Transmembrane helix</keyword>
<dbReference type="AlphaFoldDB" id="A0A917CNW5"/>
<sequence length="249" mass="27851">MTHKDSNIDQLYQEGNKAQPPKDIDDAIMARAQQANQPTRLGPLRPWLAAASILFAVPILWLMLGQPELQQARQESLQPVPVPSVPLSMDSAKPDTEAKPTPSAETDDPQDSEADQSKITASGARIRYQDPESETAGLNAPAPAEKRNATAEQEAVEDNLMDSTPASYLSLNSEKQKTSESMEDLIEQLKPDKLTETELALWQSLEQQVKNQQWSEARQTLKQLKQQHPSLDISRLEDRLEYLLSEFRP</sequence>
<keyword evidence="4" id="KW-1185">Reference proteome</keyword>
<evidence type="ECO:0000313" key="4">
    <source>
        <dbReference type="Proteomes" id="UP000605253"/>
    </source>
</evidence>
<accession>A0A917CNW5</accession>
<protein>
    <submittedName>
        <fullName evidence="3">Uncharacterized protein</fullName>
    </submittedName>
</protein>
<reference evidence="3" key="1">
    <citation type="journal article" date="2014" name="Int. J. Syst. Evol. Microbiol.">
        <title>Complete genome sequence of Corynebacterium casei LMG S-19264T (=DSM 44701T), isolated from a smear-ripened cheese.</title>
        <authorList>
            <consortium name="US DOE Joint Genome Institute (JGI-PGF)"/>
            <person name="Walter F."/>
            <person name="Albersmeier A."/>
            <person name="Kalinowski J."/>
            <person name="Ruckert C."/>
        </authorList>
    </citation>
    <scope>NUCLEOTIDE SEQUENCE</scope>
    <source>
        <strain evidence="3">CGMCC 1.12181</strain>
    </source>
</reference>
<feature type="compositionally biased region" description="Acidic residues" evidence="1">
    <location>
        <begin position="105"/>
        <end position="114"/>
    </location>
</feature>
<evidence type="ECO:0000313" key="3">
    <source>
        <dbReference type="EMBL" id="GGF94682.1"/>
    </source>
</evidence>
<keyword evidence="2" id="KW-0472">Membrane</keyword>
<dbReference type="EMBL" id="BMEO01000005">
    <property type="protein sequence ID" value="GGF94682.1"/>
    <property type="molecule type" value="Genomic_DNA"/>
</dbReference>